<dbReference type="RefSeq" id="WP_046337067.1">
    <property type="nucleotide sequence ID" value="NZ_CAWMEF010000001.1"/>
</dbReference>
<accession>A0A0B6XCB1</accession>
<gene>
    <name evidence="1" type="ORF">XBW1_3031</name>
</gene>
<dbReference type="Proteomes" id="UP000032930">
    <property type="component" value="Chromosome"/>
</dbReference>
<dbReference type="InterPro" id="IPR021098">
    <property type="entry name" value="Phage_P22_Gp10"/>
</dbReference>
<dbReference type="Pfam" id="PF11134">
    <property type="entry name" value="Phage_stabilise"/>
    <property type="match status" value="1"/>
</dbReference>
<evidence type="ECO:0000313" key="2">
    <source>
        <dbReference type="Proteomes" id="UP000032930"/>
    </source>
</evidence>
<evidence type="ECO:0000313" key="1">
    <source>
        <dbReference type="EMBL" id="CDM90388.1"/>
    </source>
</evidence>
<organism evidence="1 2">
    <name type="scientific">Xenorhabdus bovienii</name>
    <name type="common">Xenorhabdus nematophila subsp. bovienii</name>
    <dbReference type="NCBI Taxonomy" id="40576"/>
    <lineage>
        <taxon>Bacteria</taxon>
        <taxon>Pseudomonadati</taxon>
        <taxon>Pseudomonadota</taxon>
        <taxon>Gammaproteobacteria</taxon>
        <taxon>Enterobacterales</taxon>
        <taxon>Morganellaceae</taxon>
        <taxon>Xenorhabdus</taxon>
    </lineage>
</organism>
<sequence>MPIQQLPLMKGTGKDYRSADYVDLLPVNMLATPKEILGSSGYLRSFPGITKRTDVTGISRGAEFNTKESAVYRVLGSNLYKSNNAIGDVSGSGRISMAHSYNSQTVAANGVMSLYFYNGAVKRLENWPASSKFQQYEIGSVRDICRSRGRYIWAKEGTDTFGVTDLEDESHPDRYRALYRAESQPDGIIGIDTWRDFVVCFGSSTIEYFSLTGATDTQAAIYVAQPSLMVQKGIAGTHCKTVFGDSHAIISHQATGAPSVYVIRQGQVAPIATASIEKILREYTADELATGVMETVRFDSHELLIIHLPRHTLCYDAAASQNAPQWCILKTGLFDDVYRGIDFIFEGNQITVGDKRESVTGQLNFSTSDQYGQQQEHLLYTPMFKADNARVFDFELEASTGVAQYADRLFLSATADGINYGREQMIEQNAPFVYDKRVLWRRVGRIRKNIGFKVRVITRSPVTLSGCQIRLE</sequence>
<protein>
    <submittedName>
        <fullName evidence="1">Packaged DNA stabilization protein gp10</fullName>
    </submittedName>
</protein>
<reference evidence="1 2" key="1">
    <citation type="submission" date="2014-02" db="EMBL/GenBank/DDBJ databases">
        <authorList>
            <person name="Genoscope - CEA"/>
        </authorList>
    </citation>
    <scope>NUCLEOTIDE SEQUENCE [LARGE SCALE GENOMIC DNA]</scope>
    <source>
        <strain evidence="1 2">CS03</strain>
    </source>
</reference>
<proteinExistence type="predicted"/>
<dbReference type="EMBL" id="FO818637">
    <property type="protein sequence ID" value="CDM90388.1"/>
    <property type="molecule type" value="Genomic_DNA"/>
</dbReference>
<name>A0A0B6XCB1_XENBV</name>
<dbReference type="AlphaFoldDB" id="A0A0B6XCB1"/>
<dbReference type="KEGG" id="xbv:XBW1_3031"/>